<dbReference type="InterPro" id="IPR050309">
    <property type="entry name" value="Type-B_Carboxylest/Lipase"/>
</dbReference>
<evidence type="ECO:0000256" key="3">
    <source>
        <dbReference type="RuleBase" id="RU361235"/>
    </source>
</evidence>
<organism evidence="5 6">
    <name type="scientific">Sporormia fimetaria CBS 119925</name>
    <dbReference type="NCBI Taxonomy" id="1340428"/>
    <lineage>
        <taxon>Eukaryota</taxon>
        <taxon>Fungi</taxon>
        <taxon>Dikarya</taxon>
        <taxon>Ascomycota</taxon>
        <taxon>Pezizomycotina</taxon>
        <taxon>Dothideomycetes</taxon>
        <taxon>Pleosporomycetidae</taxon>
        <taxon>Pleosporales</taxon>
        <taxon>Sporormiaceae</taxon>
        <taxon>Sporormia</taxon>
    </lineage>
</organism>
<feature type="domain" description="Carboxylesterase type B" evidence="4">
    <location>
        <begin position="4"/>
        <end position="453"/>
    </location>
</feature>
<gene>
    <name evidence="5" type="ORF">M011DRAFT_474475</name>
</gene>
<evidence type="ECO:0000313" key="5">
    <source>
        <dbReference type="EMBL" id="KAF2750997.1"/>
    </source>
</evidence>
<evidence type="ECO:0000256" key="1">
    <source>
        <dbReference type="ARBA" id="ARBA00005964"/>
    </source>
</evidence>
<dbReference type="InterPro" id="IPR002018">
    <property type="entry name" value="CarbesteraseB"/>
</dbReference>
<dbReference type="PANTHER" id="PTHR11559">
    <property type="entry name" value="CARBOXYLESTERASE"/>
    <property type="match status" value="1"/>
</dbReference>
<dbReference type="PROSITE" id="PS00122">
    <property type="entry name" value="CARBOXYLESTERASE_B_1"/>
    <property type="match status" value="1"/>
</dbReference>
<protein>
    <recommendedName>
        <fullName evidence="3">Carboxylic ester hydrolase</fullName>
        <ecNumber evidence="3">3.1.1.-</ecNumber>
    </recommendedName>
</protein>
<dbReference type="InterPro" id="IPR029058">
    <property type="entry name" value="AB_hydrolase_fold"/>
</dbReference>
<dbReference type="Pfam" id="PF00135">
    <property type="entry name" value="COesterase"/>
    <property type="match status" value="1"/>
</dbReference>
<evidence type="ECO:0000313" key="6">
    <source>
        <dbReference type="Proteomes" id="UP000799440"/>
    </source>
</evidence>
<dbReference type="GO" id="GO:0016787">
    <property type="term" value="F:hydrolase activity"/>
    <property type="evidence" value="ECO:0007669"/>
    <property type="project" value="UniProtKB-KW"/>
</dbReference>
<dbReference type="EC" id="3.1.1.-" evidence="3"/>
<accession>A0A6A6VP91</accession>
<proteinExistence type="inferred from homology"/>
<dbReference type="EMBL" id="MU006563">
    <property type="protein sequence ID" value="KAF2750997.1"/>
    <property type="molecule type" value="Genomic_DNA"/>
</dbReference>
<sequence length="511" mass="55439">MSTFVHPELGELKGLNTDGTVQFRGLKYGSLRNRFASAELFTDFGAGPTDATRYGIAAQCHRARVRLHPEVPAHSDLDGLNLNITVPSEVLNGAKDLPLYVFIHGGGFAVGPSWYPHYNTTPLVKFSSEIGKPIIGVSINYRLGPMGFMTSKELKNAGYIRGFGGNPDEITVVGESAGGLAVTMLLTSEEPLMKRCLSTGGAVLLFKPVPPAVAESAYQTIIKALGLADKTPEERIQALLNMPADDLWQKIPPGTPLIPSNDGETVPGVPTFAIVSSKSDDPRLPLPGRKWCSALMIGESQLDANILAYMGIDALKPGVASKFIASVTNSLGPHTSSSQSLFDAYYITPETSDEDAILSILRFASEVSFYAPARAFAQGWPCTPENKFFLYHFKEGIPWAGRFQGEAGHILDVAFLFQNYNDELAEEQKQVATAYARYFIEYVNGGEPWPSVVDSSFNARVYGPSKDGVTATYSADGKPEAVGRDKRVLELGEEVGFDKLLDAFQKFFQGK</sequence>
<evidence type="ECO:0000259" key="4">
    <source>
        <dbReference type="Pfam" id="PF00135"/>
    </source>
</evidence>
<reference evidence="5" key="1">
    <citation type="journal article" date="2020" name="Stud. Mycol.">
        <title>101 Dothideomycetes genomes: a test case for predicting lifestyles and emergence of pathogens.</title>
        <authorList>
            <person name="Haridas S."/>
            <person name="Albert R."/>
            <person name="Binder M."/>
            <person name="Bloem J."/>
            <person name="Labutti K."/>
            <person name="Salamov A."/>
            <person name="Andreopoulos B."/>
            <person name="Baker S."/>
            <person name="Barry K."/>
            <person name="Bills G."/>
            <person name="Bluhm B."/>
            <person name="Cannon C."/>
            <person name="Castanera R."/>
            <person name="Culley D."/>
            <person name="Daum C."/>
            <person name="Ezra D."/>
            <person name="Gonzalez J."/>
            <person name="Henrissat B."/>
            <person name="Kuo A."/>
            <person name="Liang C."/>
            <person name="Lipzen A."/>
            <person name="Lutzoni F."/>
            <person name="Magnuson J."/>
            <person name="Mondo S."/>
            <person name="Nolan M."/>
            <person name="Ohm R."/>
            <person name="Pangilinan J."/>
            <person name="Park H.-J."/>
            <person name="Ramirez L."/>
            <person name="Alfaro M."/>
            <person name="Sun H."/>
            <person name="Tritt A."/>
            <person name="Yoshinaga Y."/>
            <person name="Zwiers L.-H."/>
            <person name="Turgeon B."/>
            <person name="Goodwin S."/>
            <person name="Spatafora J."/>
            <person name="Crous P."/>
            <person name="Grigoriev I."/>
        </authorList>
    </citation>
    <scope>NUCLEOTIDE SEQUENCE</scope>
    <source>
        <strain evidence="5">CBS 119925</strain>
    </source>
</reference>
<dbReference type="SUPFAM" id="SSF53474">
    <property type="entry name" value="alpha/beta-Hydrolases"/>
    <property type="match status" value="1"/>
</dbReference>
<comment type="similarity">
    <text evidence="1 3">Belongs to the type-B carboxylesterase/lipase family.</text>
</comment>
<keyword evidence="6" id="KW-1185">Reference proteome</keyword>
<keyword evidence="2 3" id="KW-0378">Hydrolase</keyword>
<dbReference type="AlphaFoldDB" id="A0A6A6VP91"/>
<name>A0A6A6VP91_9PLEO</name>
<evidence type="ECO:0000256" key="2">
    <source>
        <dbReference type="ARBA" id="ARBA00022801"/>
    </source>
</evidence>
<dbReference type="InterPro" id="IPR019826">
    <property type="entry name" value="Carboxylesterase_B_AS"/>
</dbReference>
<dbReference type="Proteomes" id="UP000799440">
    <property type="component" value="Unassembled WGS sequence"/>
</dbReference>
<dbReference type="OrthoDB" id="3200163at2759"/>
<dbReference type="Gene3D" id="3.40.50.1820">
    <property type="entry name" value="alpha/beta hydrolase"/>
    <property type="match status" value="1"/>
</dbReference>